<dbReference type="GeneID" id="110802641"/>
<evidence type="ECO:0000313" key="3">
    <source>
        <dbReference type="RefSeq" id="XP_056693855.1"/>
    </source>
</evidence>
<sequence length="107" mass="12158">MSMNTSSLVLTKPSNFFNLRIIPDNSLNNQSFLGCSRSRFHYNPSSSRLSLRNRKLSVSCSSSPKPCEFPCHKEGIAGAVQAFFWNILVFWVLWKSLPKKETKSISK</sequence>
<evidence type="ECO:0000256" key="1">
    <source>
        <dbReference type="SAM" id="Phobius"/>
    </source>
</evidence>
<proteinExistence type="predicted"/>
<keyword evidence="1" id="KW-0812">Transmembrane</keyword>
<protein>
    <submittedName>
        <fullName evidence="3">Uncharacterized protein</fullName>
    </submittedName>
</protein>
<keyword evidence="1" id="KW-1133">Transmembrane helix</keyword>
<keyword evidence="1" id="KW-0472">Membrane</keyword>
<dbReference type="Proteomes" id="UP000813463">
    <property type="component" value="Chromosome 2"/>
</dbReference>
<dbReference type="RefSeq" id="XP_056693855.1">
    <property type="nucleotide sequence ID" value="XM_056837877.1"/>
</dbReference>
<organism evidence="2 3">
    <name type="scientific">Spinacia oleracea</name>
    <name type="common">Spinach</name>
    <dbReference type="NCBI Taxonomy" id="3562"/>
    <lineage>
        <taxon>Eukaryota</taxon>
        <taxon>Viridiplantae</taxon>
        <taxon>Streptophyta</taxon>
        <taxon>Embryophyta</taxon>
        <taxon>Tracheophyta</taxon>
        <taxon>Spermatophyta</taxon>
        <taxon>Magnoliopsida</taxon>
        <taxon>eudicotyledons</taxon>
        <taxon>Gunneridae</taxon>
        <taxon>Pentapetalae</taxon>
        <taxon>Caryophyllales</taxon>
        <taxon>Chenopodiaceae</taxon>
        <taxon>Chenopodioideae</taxon>
        <taxon>Anserineae</taxon>
        <taxon>Spinacia</taxon>
    </lineage>
</organism>
<gene>
    <name evidence="3" type="primary">LOC110802641</name>
</gene>
<evidence type="ECO:0000313" key="2">
    <source>
        <dbReference type="Proteomes" id="UP000813463"/>
    </source>
</evidence>
<reference evidence="2" key="1">
    <citation type="journal article" date="2021" name="Nat. Commun.">
        <title>Genomic analyses provide insights into spinach domestication and the genetic basis of agronomic traits.</title>
        <authorList>
            <person name="Cai X."/>
            <person name="Sun X."/>
            <person name="Xu C."/>
            <person name="Sun H."/>
            <person name="Wang X."/>
            <person name="Ge C."/>
            <person name="Zhang Z."/>
            <person name="Wang Q."/>
            <person name="Fei Z."/>
            <person name="Jiao C."/>
            <person name="Wang Q."/>
        </authorList>
    </citation>
    <scope>NUCLEOTIDE SEQUENCE [LARGE SCALE GENOMIC DNA]</scope>
    <source>
        <strain evidence="2">cv. Varoflay</strain>
    </source>
</reference>
<reference evidence="3" key="2">
    <citation type="submission" date="2025-08" db="UniProtKB">
        <authorList>
            <consortium name="RefSeq"/>
        </authorList>
    </citation>
    <scope>IDENTIFICATION</scope>
    <source>
        <tissue evidence="3">Leaf</tissue>
    </source>
</reference>
<keyword evidence="2" id="KW-1185">Reference proteome</keyword>
<accession>A0ABM3RE04</accession>
<feature type="transmembrane region" description="Helical" evidence="1">
    <location>
        <begin position="75"/>
        <end position="94"/>
    </location>
</feature>
<name>A0ABM3RE04_SPIOL</name>